<evidence type="ECO:0000256" key="3">
    <source>
        <dbReference type="ARBA" id="ARBA00023125"/>
    </source>
</evidence>
<keyword evidence="2" id="KW-0805">Transcription regulation</keyword>
<accession>A0AAQ3KS88</accession>
<keyword evidence="4" id="KW-0804">Transcription</keyword>
<proteinExistence type="predicted"/>
<evidence type="ECO:0000259" key="7">
    <source>
        <dbReference type="PROSITE" id="PS50811"/>
    </source>
</evidence>
<keyword evidence="9" id="KW-1185">Reference proteome</keyword>
<evidence type="ECO:0000256" key="2">
    <source>
        <dbReference type="ARBA" id="ARBA00023015"/>
    </source>
</evidence>
<dbReference type="PANTHER" id="PTHR31221">
    <property type="entry name" value="WRKY TRANSCRIPTION FACTOR PROTEIN 1-RELATED"/>
    <property type="match status" value="1"/>
</dbReference>
<feature type="domain" description="WRKY" evidence="7">
    <location>
        <begin position="178"/>
        <end position="243"/>
    </location>
</feature>
<dbReference type="Gene3D" id="2.20.25.80">
    <property type="entry name" value="WRKY domain"/>
    <property type="match status" value="1"/>
</dbReference>
<organism evidence="8 9">
    <name type="scientific">Canna indica</name>
    <name type="common">Indian-shot</name>
    <dbReference type="NCBI Taxonomy" id="4628"/>
    <lineage>
        <taxon>Eukaryota</taxon>
        <taxon>Viridiplantae</taxon>
        <taxon>Streptophyta</taxon>
        <taxon>Embryophyta</taxon>
        <taxon>Tracheophyta</taxon>
        <taxon>Spermatophyta</taxon>
        <taxon>Magnoliopsida</taxon>
        <taxon>Liliopsida</taxon>
        <taxon>Zingiberales</taxon>
        <taxon>Cannaceae</taxon>
        <taxon>Canna</taxon>
    </lineage>
</organism>
<feature type="compositionally biased region" description="Basic residues" evidence="6">
    <location>
        <begin position="151"/>
        <end position="160"/>
    </location>
</feature>
<dbReference type="SUPFAM" id="SSF118290">
    <property type="entry name" value="WRKY DNA-binding domain"/>
    <property type="match status" value="1"/>
</dbReference>
<dbReference type="InterPro" id="IPR003657">
    <property type="entry name" value="WRKY_dom"/>
</dbReference>
<keyword evidence="3" id="KW-0238">DNA-binding</keyword>
<evidence type="ECO:0000256" key="4">
    <source>
        <dbReference type="ARBA" id="ARBA00023163"/>
    </source>
</evidence>
<dbReference type="Pfam" id="PF03106">
    <property type="entry name" value="WRKY"/>
    <property type="match status" value="1"/>
</dbReference>
<dbReference type="PANTHER" id="PTHR31221:SF371">
    <property type="entry name" value="WRKY DOMAIN-CONTAINING PROTEIN"/>
    <property type="match status" value="1"/>
</dbReference>
<evidence type="ECO:0000313" key="8">
    <source>
        <dbReference type="EMBL" id="WOL10997.1"/>
    </source>
</evidence>
<sequence>MSGENRAPPYYGLHEQHRPFHGDLSSVFMEIKPGGGVDDSGLHVFDLQTAPSVLMSFTDYLQGTAMDYGLLHGSQPDVFGGMAVGGGDRDSKDAPGRGGDGAVAPPVAHNSSTSSSSMETATREEDSGHCKVKLEGDEKLQAKGGDEGRDKFKKVKKHAKKKEEKRERAARFAFMTKSEVDHLEDGYRWRKYGQKAVKNSPFPRSYYRCTAQKCNVKKRVERSYQDPTIVITTYEGQHTHHSPSSFRGSSMHYMLPSSSTTMPTPAMILRRNHHLHDHFPDSQLEEFINPNTYNLPTLAHPPPATQVPDYGLLQDIVDPSSSAKN</sequence>
<evidence type="ECO:0000256" key="1">
    <source>
        <dbReference type="ARBA" id="ARBA00004123"/>
    </source>
</evidence>
<dbReference type="Proteomes" id="UP001327560">
    <property type="component" value="Chromosome 6"/>
</dbReference>
<dbReference type="GO" id="GO:0043565">
    <property type="term" value="F:sequence-specific DNA binding"/>
    <property type="evidence" value="ECO:0007669"/>
    <property type="project" value="InterPro"/>
</dbReference>
<dbReference type="GO" id="GO:0003700">
    <property type="term" value="F:DNA-binding transcription factor activity"/>
    <property type="evidence" value="ECO:0007669"/>
    <property type="project" value="InterPro"/>
</dbReference>
<dbReference type="SMART" id="SM00774">
    <property type="entry name" value="WRKY"/>
    <property type="match status" value="1"/>
</dbReference>
<evidence type="ECO:0000313" key="9">
    <source>
        <dbReference type="Proteomes" id="UP001327560"/>
    </source>
</evidence>
<reference evidence="8 9" key="1">
    <citation type="submission" date="2023-10" db="EMBL/GenBank/DDBJ databases">
        <title>Chromosome-scale genome assembly provides insights into flower coloration mechanisms of Canna indica.</title>
        <authorList>
            <person name="Li C."/>
        </authorList>
    </citation>
    <scope>NUCLEOTIDE SEQUENCE [LARGE SCALE GENOMIC DNA]</scope>
    <source>
        <tissue evidence="8">Flower</tissue>
    </source>
</reference>
<keyword evidence="5" id="KW-0539">Nucleus</keyword>
<feature type="compositionally biased region" description="Basic and acidic residues" evidence="6">
    <location>
        <begin position="121"/>
        <end position="150"/>
    </location>
</feature>
<dbReference type="GO" id="GO:0005634">
    <property type="term" value="C:nucleus"/>
    <property type="evidence" value="ECO:0007669"/>
    <property type="project" value="UniProtKB-SubCell"/>
</dbReference>
<protein>
    <submittedName>
        <fullName evidence="8">WRKY transcription factor 71</fullName>
    </submittedName>
</protein>
<dbReference type="EMBL" id="CP136895">
    <property type="protein sequence ID" value="WOL10997.1"/>
    <property type="molecule type" value="Genomic_DNA"/>
</dbReference>
<gene>
    <name evidence="8" type="ORF">Cni_G19758</name>
</gene>
<dbReference type="AlphaFoldDB" id="A0AAQ3KS88"/>
<dbReference type="PROSITE" id="PS50811">
    <property type="entry name" value="WRKY"/>
    <property type="match status" value="1"/>
</dbReference>
<evidence type="ECO:0000256" key="6">
    <source>
        <dbReference type="SAM" id="MobiDB-lite"/>
    </source>
</evidence>
<comment type="subcellular location">
    <subcellularLocation>
        <location evidence="1">Nucleus</location>
    </subcellularLocation>
</comment>
<evidence type="ECO:0000256" key="5">
    <source>
        <dbReference type="ARBA" id="ARBA00023242"/>
    </source>
</evidence>
<dbReference type="InterPro" id="IPR044810">
    <property type="entry name" value="WRKY_plant"/>
</dbReference>
<dbReference type="InterPro" id="IPR036576">
    <property type="entry name" value="WRKY_dom_sf"/>
</dbReference>
<dbReference type="FunFam" id="2.20.25.80:FF:000003">
    <property type="entry name" value="WRKY transcription factor 57"/>
    <property type="match status" value="1"/>
</dbReference>
<feature type="region of interest" description="Disordered" evidence="6">
    <location>
        <begin position="81"/>
        <end position="164"/>
    </location>
</feature>
<name>A0AAQ3KS88_9LILI</name>